<dbReference type="PANTHER" id="PTHR12289">
    <property type="entry name" value="METAXIN RELATED"/>
    <property type="match status" value="1"/>
</dbReference>
<dbReference type="HOGENOM" id="CLU_044137_1_2_1"/>
<dbReference type="InterPro" id="IPR012336">
    <property type="entry name" value="Thioredoxin-like_fold"/>
</dbReference>
<dbReference type="SFLD" id="SFLDS00019">
    <property type="entry name" value="Glutathione_Transferase_(cytos"/>
    <property type="match status" value="1"/>
</dbReference>
<dbReference type="InterPro" id="IPR036249">
    <property type="entry name" value="Thioredoxin-like_sf"/>
</dbReference>
<evidence type="ECO:0000259" key="2">
    <source>
        <dbReference type="Pfam" id="PF17172"/>
    </source>
</evidence>
<evidence type="ECO:0000313" key="3">
    <source>
        <dbReference type="EMBL" id="EWC46662.1"/>
    </source>
</evidence>
<comment type="similarity">
    <text evidence="1">Belongs to the FAX family.</text>
</comment>
<dbReference type="SFLD" id="SFLDG01200">
    <property type="entry name" value="SUF1.1"/>
    <property type="match status" value="1"/>
</dbReference>
<dbReference type="SFLD" id="SFLDG01180">
    <property type="entry name" value="SUF1"/>
    <property type="match status" value="1"/>
</dbReference>
<dbReference type="AlphaFoldDB" id="W7I2M7"/>
<dbReference type="InterPro" id="IPR040079">
    <property type="entry name" value="Glutathione_S-Trfase"/>
</dbReference>
<reference evidence="3 4" key="1">
    <citation type="submission" date="2013-05" db="EMBL/GenBank/DDBJ databases">
        <title>Drechslerella stenobrocha genome reveals carnivorous origination and mechanical trapping mechanism of predatory fungi.</title>
        <authorList>
            <person name="Liu X."/>
            <person name="Zhang W."/>
            <person name="Liu K."/>
        </authorList>
    </citation>
    <scope>NUCLEOTIDE SEQUENCE [LARGE SCALE GENOMIC DNA]</scope>
    <source>
        <strain evidence="3 4">248</strain>
    </source>
</reference>
<keyword evidence="4" id="KW-1185">Reference proteome</keyword>
<dbReference type="OrthoDB" id="5809458at2759"/>
<dbReference type="GO" id="GO:0005737">
    <property type="term" value="C:cytoplasm"/>
    <property type="evidence" value="ECO:0007669"/>
    <property type="project" value="TreeGrafter"/>
</dbReference>
<protein>
    <recommendedName>
        <fullName evidence="2">Thioredoxin-like fold domain-containing protein</fullName>
    </recommendedName>
</protein>
<dbReference type="InterPro" id="IPR050931">
    <property type="entry name" value="Mito_Protein_Transport_Metaxin"/>
</dbReference>
<proteinExistence type="inferred from homology"/>
<dbReference type="Proteomes" id="UP000024837">
    <property type="component" value="Unassembled WGS sequence"/>
</dbReference>
<name>W7I2M7_9PEZI</name>
<organism evidence="3 4">
    <name type="scientific">Drechslerella stenobrocha 248</name>
    <dbReference type="NCBI Taxonomy" id="1043628"/>
    <lineage>
        <taxon>Eukaryota</taxon>
        <taxon>Fungi</taxon>
        <taxon>Dikarya</taxon>
        <taxon>Ascomycota</taxon>
        <taxon>Pezizomycotina</taxon>
        <taxon>Orbiliomycetes</taxon>
        <taxon>Orbiliales</taxon>
        <taxon>Orbiliaceae</taxon>
        <taxon>Drechslerella</taxon>
    </lineage>
</organism>
<dbReference type="Pfam" id="PF17172">
    <property type="entry name" value="GST_N_4"/>
    <property type="match status" value="1"/>
</dbReference>
<dbReference type="EMBL" id="KI966416">
    <property type="protein sequence ID" value="EWC46662.1"/>
    <property type="molecule type" value="Genomic_DNA"/>
</dbReference>
<gene>
    <name evidence="3" type="ORF">DRE_04149</name>
</gene>
<accession>W7I2M7</accession>
<feature type="domain" description="Thioredoxin-like fold" evidence="2">
    <location>
        <begin position="25"/>
        <end position="123"/>
    </location>
</feature>
<evidence type="ECO:0000256" key="1">
    <source>
        <dbReference type="ARBA" id="ARBA00006475"/>
    </source>
</evidence>
<evidence type="ECO:0000313" key="4">
    <source>
        <dbReference type="Proteomes" id="UP000024837"/>
    </source>
</evidence>
<sequence length="273" mass="30558">MEGTKPPTVILYAFEKSPNVPSVSPFCQKLECHLRFADVSYNQAFTLPHKAPKKKLPYVSIGGVTVADTGFIVRYMRQRGITDLDAKAGLSDTQKAESLAYCGFWEEKVFPAVLSYRWMRKENLPIISNQVFGTLPAILRVPISWWFRRSVTRTLKMQGMGRHTPDEVDTILREAFTALEARLTTVSGNPEWFHGTSEPTDIDAVLAGMLINFCGTRANSLCKDFILGSSILRGYVKMAVERYFPEFVGLVSEFKEADAAYKAQGQVLSPSIL</sequence>
<dbReference type="InterPro" id="IPR026928">
    <property type="entry name" value="FAX/IsoI-like"/>
</dbReference>
<dbReference type="SUPFAM" id="SSF52833">
    <property type="entry name" value="Thioredoxin-like"/>
    <property type="match status" value="1"/>
</dbReference>
<dbReference type="PANTHER" id="PTHR12289:SF41">
    <property type="entry name" value="FAILED AXON CONNECTIONS-RELATED"/>
    <property type="match status" value="1"/>
</dbReference>